<dbReference type="PANTHER" id="PTHR13484">
    <property type="entry name" value="FIP1-LIKE 1 PROTEIN"/>
    <property type="match status" value="1"/>
</dbReference>
<evidence type="ECO:0000313" key="7">
    <source>
        <dbReference type="EMBL" id="PWZ00080.1"/>
    </source>
</evidence>
<protein>
    <recommendedName>
        <fullName evidence="6">Pre-mRNA polyadenylation factor Fip1 domain-containing protein</fullName>
    </recommendedName>
</protein>
<feature type="compositionally biased region" description="Low complexity" evidence="5">
    <location>
        <begin position="411"/>
        <end position="423"/>
    </location>
</feature>
<dbReference type="InterPro" id="IPR051187">
    <property type="entry name" value="Pre-mRNA_3'-end_processing_reg"/>
</dbReference>
<dbReference type="Pfam" id="PF05182">
    <property type="entry name" value="Fip1"/>
    <property type="match status" value="1"/>
</dbReference>
<dbReference type="STRING" id="1882483.A0A317XQB4"/>
<feature type="compositionally biased region" description="Polar residues" evidence="5">
    <location>
        <begin position="137"/>
        <end position="157"/>
    </location>
</feature>
<dbReference type="AlphaFoldDB" id="A0A317XQB4"/>
<keyword evidence="4" id="KW-0539">Nucleus</keyword>
<reference evidence="7 8" key="1">
    <citation type="journal article" date="2018" name="Mol. Biol. Evol.">
        <title>Broad Genomic Sampling Reveals a Smut Pathogenic Ancestry of the Fungal Clade Ustilaginomycotina.</title>
        <authorList>
            <person name="Kijpornyongpan T."/>
            <person name="Mondo S.J."/>
            <person name="Barry K."/>
            <person name="Sandor L."/>
            <person name="Lee J."/>
            <person name="Lipzen A."/>
            <person name="Pangilinan J."/>
            <person name="LaButti K."/>
            <person name="Hainaut M."/>
            <person name="Henrissat B."/>
            <person name="Grigoriev I.V."/>
            <person name="Spatafora J.W."/>
            <person name="Aime M.C."/>
        </authorList>
    </citation>
    <scope>NUCLEOTIDE SEQUENCE [LARGE SCALE GENOMIC DNA]</scope>
    <source>
        <strain evidence="7 8">MCA 3645</strain>
    </source>
</reference>
<feature type="region of interest" description="Disordered" evidence="5">
    <location>
        <begin position="527"/>
        <end position="904"/>
    </location>
</feature>
<evidence type="ECO:0000259" key="6">
    <source>
        <dbReference type="Pfam" id="PF05182"/>
    </source>
</evidence>
<feature type="region of interest" description="Disordered" evidence="5">
    <location>
        <begin position="381"/>
        <end position="499"/>
    </location>
</feature>
<dbReference type="InterPro" id="IPR007854">
    <property type="entry name" value="Fip1_dom"/>
</dbReference>
<dbReference type="GO" id="GO:0005847">
    <property type="term" value="C:mRNA cleavage and polyadenylation specificity factor complex"/>
    <property type="evidence" value="ECO:0007669"/>
    <property type="project" value="TreeGrafter"/>
</dbReference>
<evidence type="ECO:0000256" key="3">
    <source>
        <dbReference type="ARBA" id="ARBA00022664"/>
    </source>
</evidence>
<feature type="compositionally biased region" description="Low complexity" evidence="5">
    <location>
        <begin position="175"/>
        <end position="184"/>
    </location>
</feature>
<feature type="compositionally biased region" description="Basic and acidic residues" evidence="5">
    <location>
        <begin position="427"/>
        <end position="449"/>
    </location>
</feature>
<evidence type="ECO:0000313" key="8">
    <source>
        <dbReference type="Proteomes" id="UP000246740"/>
    </source>
</evidence>
<evidence type="ECO:0000256" key="4">
    <source>
        <dbReference type="ARBA" id="ARBA00023242"/>
    </source>
</evidence>
<feature type="compositionally biased region" description="Basic and acidic residues" evidence="5">
    <location>
        <begin position="870"/>
        <end position="882"/>
    </location>
</feature>
<feature type="compositionally biased region" description="Basic and acidic residues" evidence="5">
    <location>
        <begin position="647"/>
        <end position="716"/>
    </location>
</feature>
<comment type="similarity">
    <text evidence="2">Belongs to the FIP1 family.</text>
</comment>
<feature type="domain" description="Pre-mRNA polyadenylation factor Fip1" evidence="6">
    <location>
        <begin position="247"/>
        <end position="288"/>
    </location>
</feature>
<dbReference type="GO" id="GO:0006397">
    <property type="term" value="P:mRNA processing"/>
    <property type="evidence" value="ECO:0007669"/>
    <property type="project" value="UniProtKB-KW"/>
</dbReference>
<feature type="compositionally biased region" description="Basic and acidic residues" evidence="5">
    <location>
        <begin position="801"/>
        <end position="842"/>
    </location>
</feature>
<dbReference type="OrthoDB" id="1917198at2759"/>
<feature type="compositionally biased region" description="Gly residues" evidence="5">
    <location>
        <begin position="634"/>
        <end position="645"/>
    </location>
</feature>
<keyword evidence="3" id="KW-0507">mRNA processing</keyword>
<evidence type="ECO:0000256" key="1">
    <source>
        <dbReference type="ARBA" id="ARBA00004123"/>
    </source>
</evidence>
<feature type="compositionally biased region" description="Acidic residues" evidence="5">
    <location>
        <begin position="85"/>
        <end position="110"/>
    </location>
</feature>
<comment type="subcellular location">
    <subcellularLocation>
        <location evidence="1">Nucleus</location>
    </subcellularLocation>
</comment>
<dbReference type="Proteomes" id="UP000246740">
    <property type="component" value="Unassembled WGS sequence"/>
</dbReference>
<feature type="region of interest" description="Disordered" evidence="5">
    <location>
        <begin position="175"/>
        <end position="224"/>
    </location>
</feature>
<evidence type="ECO:0000256" key="2">
    <source>
        <dbReference type="ARBA" id="ARBA00007459"/>
    </source>
</evidence>
<name>A0A317XQB4_9BASI</name>
<feature type="region of interest" description="Disordered" evidence="5">
    <location>
        <begin position="31"/>
        <end position="157"/>
    </location>
</feature>
<feature type="compositionally biased region" description="Low complexity" evidence="5">
    <location>
        <begin position="528"/>
        <end position="597"/>
    </location>
</feature>
<evidence type="ECO:0000256" key="5">
    <source>
        <dbReference type="SAM" id="MobiDB-lite"/>
    </source>
</evidence>
<dbReference type="PANTHER" id="PTHR13484:SF0">
    <property type="entry name" value="PRE-MRNA 3'-END-PROCESSING FACTOR FIP1"/>
    <property type="match status" value="1"/>
</dbReference>
<sequence>MEDDDDAFLYGDETATTAAVYDSAKAIDTSVATPAEAARPTSESQQNGPAATDTDTAHGDTIRTAPSHGEDAANVDGMQVNSAHDEEDEEEDEEGDEEEEEEDSDSDIEFIIDTNQETQPPPQRPGFQRPGVPNLRPGSSQNTPQRPQSTITSEYTPLSRSQLLANASPAAAALAAAAAGSALPPGAPPLKPGDAAHVAQDTREGGPPVVPLNAPKLELSPGPEDRAFPKPDDEIEAEDMQAQDILDIDIEALPEKPWRRHGADLTDFFNYGFNEDSWNVWRGKKERMNDARKNAEAQLFGAPGANMAQSMHQMMAMMPGPMQAMMAQQPGVGAGNGSSGSSNPGMMGMHGMPPPEQMMAMMAGMPPGMAGMPGMGPMPGRSMNPMMMPNMFGGQGAQRQNGNSMAFPGDQQQQQQQQQHFQQRTPMHFERGRSEAPSDESRDRVDGREGSSTPKAVEGDESPVAGAGAGIKREPSDPAQNAPIRKHPGLPPAVNLPMKPMSEADMSAFFGASGVDMSQVAAAGLGVAPDASPVPANASAAALPASTNSASGQAAPLPAAPASGPAAASNASSGPRGASIRGRAAAAAASSGSKGRGVSPTLPSNVPSGPKNPGKRYNDRDTGGGGADALDYGAFGGGGGGGGGGGDDDRGEERTRGWDDDSGSRDRGGSGWDRERDRDRASREGSGWDDRDRDRDRGGRRGGANDRSSRSRKESNYDGGHGGDGTPAIAEGWDDVESGSTQRGSSRHNKRGADDLDDETASQSSAGGARRRRGQDHRNDYSHRGSDRDRDRERDHRHRERDRDRDRGRDRDHDREREREKEREREARNQARADRRAGKDLIDDLAPSKSSAQPGPTSTGGGGRGSRKRAAPEDHDDEHSHNDTSQPPAKQASGRRNASSRKKR</sequence>
<dbReference type="EMBL" id="KZ819193">
    <property type="protein sequence ID" value="PWZ00080.1"/>
    <property type="molecule type" value="Genomic_DNA"/>
</dbReference>
<feature type="compositionally biased region" description="Low complexity" evidence="5">
    <location>
        <begin position="381"/>
        <end position="392"/>
    </location>
</feature>
<gene>
    <name evidence="7" type="ORF">BCV70DRAFT_200247</name>
</gene>
<dbReference type="InParanoid" id="A0A317XQB4"/>
<accession>A0A317XQB4</accession>
<proteinExistence type="inferred from homology"/>
<organism evidence="7 8">
    <name type="scientific">Testicularia cyperi</name>
    <dbReference type="NCBI Taxonomy" id="1882483"/>
    <lineage>
        <taxon>Eukaryota</taxon>
        <taxon>Fungi</taxon>
        <taxon>Dikarya</taxon>
        <taxon>Basidiomycota</taxon>
        <taxon>Ustilaginomycotina</taxon>
        <taxon>Ustilaginomycetes</taxon>
        <taxon>Ustilaginales</taxon>
        <taxon>Anthracoideaceae</taxon>
        <taxon>Testicularia</taxon>
    </lineage>
</organism>
<keyword evidence="8" id="KW-1185">Reference proteome</keyword>
<feature type="compositionally biased region" description="Basic and acidic residues" evidence="5">
    <location>
        <begin position="776"/>
        <end position="794"/>
    </location>
</feature>